<dbReference type="EMBL" id="JBBPBM010000014">
    <property type="protein sequence ID" value="KAK8560081.1"/>
    <property type="molecule type" value="Genomic_DNA"/>
</dbReference>
<comment type="caution">
    <text evidence="1">The sequence shown here is derived from an EMBL/GenBank/DDBJ whole genome shotgun (WGS) entry which is preliminary data.</text>
</comment>
<evidence type="ECO:0000313" key="1">
    <source>
        <dbReference type="EMBL" id="KAK8560081.1"/>
    </source>
</evidence>
<evidence type="ECO:0000313" key="2">
    <source>
        <dbReference type="Proteomes" id="UP001472677"/>
    </source>
</evidence>
<proteinExistence type="predicted"/>
<name>A0ABR2EFQ1_9ROSI</name>
<dbReference type="Proteomes" id="UP001472677">
    <property type="component" value="Unassembled WGS sequence"/>
</dbReference>
<reference evidence="1 2" key="1">
    <citation type="journal article" date="2024" name="G3 (Bethesda)">
        <title>Genome assembly of Hibiscus sabdariffa L. provides insights into metabolisms of medicinal natural products.</title>
        <authorList>
            <person name="Kim T."/>
        </authorList>
    </citation>
    <scope>NUCLEOTIDE SEQUENCE [LARGE SCALE GENOMIC DNA]</scope>
    <source>
        <strain evidence="1">TK-2024</strain>
        <tissue evidence="1">Old leaves</tissue>
    </source>
</reference>
<protein>
    <submittedName>
        <fullName evidence="1">Uncharacterized protein</fullName>
    </submittedName>
</protein>
<gene>
    <name evidence="1" type="ORF">V6N12_012884</name>
</gene>
<keyword evidence="2" id="KW-1185">Reference proteome</keyword>
<accession>A0ABR2EFQ1</accession>
<organism evidence="1 2">
    <name type="scientific">Hibiscus sabdariffa</name>
    <name type="common">roselle</name>
    <dbReference type="NCBI Taxonomy" id="183260"/>
    <lineage>
        <taxon>Eukaryota</taxon>
        <taxon>Viridiplantae</taxon>
        <taxon>Streptophyta</taxon>
        <taxon>Embryophyta</taxon>
        <taxon>Tracheophyta</taxon>
        <taxon>Spermatophyta</taxon>
        <taxon>Magnoliopsida</taxon>
        <taxon>eudicotyledons</taxon>
        <taxon>Gunneridae</taxon>
        <taxon>Pentapetalae</taxon>
        <taxon>rosids</taxon>
        <taxon>malvids</taxon>
        <taxon>Malvales</taxon>
        <taxon>Malvaceae</taxon>
        <taxon>Malvoideae</taxon>
        <taxon>Hibiscus</taxon>
    </lineage>
</organism>
<sequence length="69" mass="8236">MDEKEKKRDEKKRKDVVFGLKKMKSSIDVHGSNLSIQQWRKKLLEISEKKRTCSKEELEQSVERTRTLS</sequence>